<evidence type="ECO:0000313" key="2">
    <source>
        <dbReference type="Proteomes" id="UP000317158"/>
    </source>
</evidence>
<comment type="caution">
    <text evidence="1">The sequence shown here is derived from an EMBL/GenBank/DDBJ whole genome shotgun (WGS) entry which is preliminary data.</text>
</comment>
<evidence type="ECO:0008006" key="3">
    <source>
        <dbReference type="Google" id="ProtNLM"/>
    </source>
</evidence>
<proteinExistence type="predicted"/>
<dbReference type="PANTHER" id="PTHR43524:SF1">
    <property type="entry name" value="RADICAL SAM SUPERFAMILY PROTEIN"/>
    <property type="match status" value="1"/>
</dbReference>
<protein>
    <recommendedName>
        <fullName evidence="3">Radical SAM protein</fullName>
    </recommendedName>
</protein>
<dbReference type="AlphaFoldDB" id="A0A520KTF9"/>
<gene>
    <name evidence="1" type="ORF">EF806_00260</name>
</gene>
<accession>A0A520KTF9</accession>
<dbReference type="PANTHER" id="PTHR43524">
    <property type="entry name" value="RADICAL SAM SUPERFAMILY PROTEIN"/>
    <property type="match status" value="1"/>
</dbReference>
<name>A0A520KTF9_METT2</name>
<dbReference type="Proteomes" id="UP000317158">
    <property type="component" value="Unassembled WGS sequence"/>
</dbReference>
<evidence type="ECO:0000313" key="1">
    <source>
        <dbReference type="EMBL" id="RZN65369.1"/>
    </source>
</evidence>
<sequence>MENGKSQLRQNFVQEQILCQALDYIEKDPEVNMPKILNLVKLLAIKKKHKEQVEQAALAYQQNPAIRTFVNRLFVATHPNIKHRLIYNFFINAMIFGIPQQAQMPQKHGVHVPNLLLVDPTSACNLACEGCWAGKYAKKIRLVSKGWIVSLPKPRNWAFTGRPCPAGSRSFIHACSNWPVSTTTWRSWFIPTAR</sequence>
<dbReference type="EMBL" id="RXIF01000002">
    <property type="protein sequence ID" value="RZN65369.1"/>
    <property type="molecule type" value="Genomic_DNA"/>
</dbReference>
<reference evidence="1 2" key="1">
    <citation type="journal article" date="2019" name="Nat. Microbiol.">
        <title>Wide diversity of methane and short-chain alkane metabolisms in uncultured archaea.</title>
        <authorList>
            <person name="Borrel G."/>
            <person name="Adam P.S."/>
            <person name="McKay L.J."/>
            <person name="Chen L.X."/>
            <person name="Sierra-Garcia I.N."/>
            <person name="Sieber C.M."/>
            <person name="Letourneur Q."/>
            <person name="Ghozlane A."/>
            <person name="Andersen G.L."/>
            <person name="Li W.J."/>
            <person name="Hallam S.J."/>
            <person name="Muyzer G."/>
            <person name="de Oliveira V.M."/>
            <person name="Inskeep W.P."/>
            <person name="Banfield J.F."/>
            <person name="Gribaldo S."/>
        </authorList>
    </citation>
    <scope>NUCLEOTIDE SEQUENCE [LARGE SCALE GENOMIC DNA]</scope>
    <source>
        <strain evidence="1">NM1a</strain>
    </source>
</reference>
<organism evidence="1 2">
    <name type="scientific">Methanoliparum thermophilum</name>
    <dbReference type="NCBI Taxonomy" id="2491083"/>
    <lineage>
        <taxon>Archaea</taxon>
        <taxon>Methanobacteriati</taxon>
        <taxon>Methanobacteriota</taxon>
        <taxon>Candidatus Methanoliparia</taxon>
        <taxon>Candidatus Methanoliparales</taxon>
        <taxon>Candidatus Methanoliparaceae</taxon>
        <taxon>Candidatus Methanoliparum</taxon>
    </lineage>
</organism>